<reference evidence="8" key="1">
    <citation type="submission" date="2016-06" db="EMBL/GenBank/DDBJ databases">
        <title>Parallel loss of symbiosis genes in relatives of nitrogen-fixing non-legume Parasponia.</title>
        <authorList>
            <person name="Van Velzen R."/>
            <person name="Holmer R."/>
            <person name="Bu F."/>
            <person name="Rutten L."/>
            <person name="Van Zeijl A."/>
            <person name="Liu W."/>
            <person name="Santuari L."/>
            <person name="Cao Q."/>
            <person name="Sharma T."/>
            <person name="Shen D."/>
            <person name="Roswanjaya Y."/>
            <person name="Wardhani T."/>
            <person name="Kalhor M.S."/>
            <person name="Jansen J."/>
            <person name="Van den Hoogen J."/>
            <person name="Gungor B."/>
            <person name="Hartog M."/>
            <person name="Hontelez J."/>
            <person name="Verver J."/>
            <person name="Yang W.-C."/>
            <person name="Schijlen E."/>
            <person name="Repin R."/>
            <person name="Schilthuizen M."/>
            <person name="Schranz E."/>
            <person name="Heidstra R."/>
            <person name="Miyata K."/>
            <person name="Fedorova E."/>
            <person name="Kohlen W."/>
            <person name="Bisseling T."/>
            <person name="Smit S."/>
            <person name="Geurts R."/>
        </authorList>
    </citation>
    <scope>NUCLEOTIDE SEQUENCE [LARGE SCALE GENOMIC DNA]</scope>
    <source>
        <strain evidence="8">cv. RG33-2</strain>
    </source>
</reference>
<keyword evidence="3" id="KW-0732">Signal</keyword>
<organism evidence="7 8">
    <name type="scientific">Trema orientale</name>
    <name type="common">Charcoal tree</name>
    <name type="synonym">Celtis orientalis</name>
    <dbReference type="NCBI Taxonomy" id="63057"/>
    <lineage>
        <taxon>Eukaryota</taxon>
        <taxon>Viridiplantae</taxon>
        <taxon>Streptophyta</taxon>
        <taxon>Embryophyta</taxon>
        <taxon>Tracheophyta</taxon>
        <taxon>Spermatophyta</taxon>
        <taxon>Magnoliopsida</taxon>
        <taxon>eudicotyledons</taxon>
        <taxon>Gunneridae</taxon>
        <taxon>Pentapetalae</taxon>
        <taxon>rosids</taxon>
        <taxon>fabids</taxon>
        <taxon>Rosales</taxon>
        <taxon>Cannabaceae</taxon>
        <taxon>Trema</taxon>
    </lineage>
</organism>
<dbReference type="Pfam" id="PF12819">
    <property type="entry name" value="Malectin_like"/>
    <property type="match status" value="1"/>
</dbReference>
<gene>
    <name evidence="7" type="ORF">TorRG33x02_199380</name>
</gene>
<comment type="subcellular location">
    <subcellularLocation>
        <location evidence="1">Membrane</location>
        <topology evidence="1">Single-pass membrane protein</topology>
    </subcellularLocation>
</comment>
<dbReference type="EMBL" id="JXTC01000165">
    <property type="protein sequence ID" value="PON84296.1"/>
    <property type="molecule type" value="Genomic_DNA"/>
</dbReference>
<protein>
    <submittedName>
        <fullName evidence="7">Malectin-like carbohydrate-binding domain containing protein</fullName>
    </submittedName>
</protein>
<dbReference type="InParanoid" id="A0A2P5EFK6"/>
<dbReference type="AlphaFoldDB" id="A0A2P5EFK6"/>
<name>A0A2P5EFK6_TREOI</name>
<evidence type="ECO:0000313" key="7">
    <source>
        <dbReference type="EMBL" id="PON84296.1"/>
    </source>
</evidence>
<feature type="domain" description="Malectin-like" evidence="6">
    <location>
        <begin position="1"/>
        <end position="152"/>
    </location>
</feature>
<evidence type="ECO:0000256" key="2">
    <source>
        <dbReference type="ARBA" id="ARBA00022692"/>
    </source>
</evidence>
<dbReference type="PANTHER" id="PTHR45631:SF202">
    <property type="entry name" value="SENESCENCE-INDUCED RECEPTOR-LIKE SERINE_THREONINE-PROTEIN KINASE"/>
    <property type="match status" value="1"/>
</dbReference>
<evidence type="ECO:0000256" key="1">
    <source>
        <dbReference type="ARBA" id="ARBA00004167"/>
    </source>
</evidence>
<dbReference type="OrthoDB" id="1746734at2759"/>
<keyword evidence="4" id="KW-1133">Transmembrane helix</keyword>
<dbReference type="InterPro" id="IPR024788">
    <property type="entry name" value="Malectin-like_Carb-bd_dom"/>
</dbReference>
<comment type="caution">
    <text evidence="7">The sequence shown here is derived from an EMBL/GenBank/DDBJ whole genome shotgun (WGS) entry which is preliminary data.</text>
</comment>
<evidence type="ECO:0000256" key="3">
    <source>
        <dbReference type="ARBA" id="ARBA00022729"/>
    </source>
</evidence>
<evidence type="ECO:0000313" key="8">
    <source>
        <dbReference type="Proteomes" id="UP000237000"/>
    </source>
</evidence>
<dbReference type="GO" id="GO:0016020">
    <property type="term" value="C:membrane"/>
    <property type="evidence" value="ECO:0007669"/>
    <property type="project" value="UniProtKB-SubCell"/>
</dbReference>
<dbReference type="Proteomes" id="UP000237000">
    <property type="component" value="Unassembled WGS sequence"/>
</dbReference>
<evidence type="ECO:0000256" key="4">
    <source>
        <dbReference type="ARBA" id="ARBA00022989"/>
    </source>
</evidence>
<keyword evidence="2" id="KW-0812">Transmembrane</keyword>
<keyword evidence="8" id="KW-1185">Reference proteome</keyword>
<evidence type="ECO:0000259" key="6">
    <source>
        <dbReference type="Pfam" id="PF12819"/>
    </source>
</evidence>
<sequence length="186" mass="21830">MRYKDDVYDRLWSAYGDSNIWKPLGTNVSDGQFINKNKYQLPFTVMRTAYTDNNESDMILTWHQHQLNSTSEYFLVIHLSELERLQKSQFREFDIYVNENLWYGPLVPSYLETISIFSTNGTKVDSEGKFQVSFNPTKNSTLAPLINAMEIYILKELSLQETNQTQGTYMYVDLRNLFLVLNFLIS</sequence>
<proteinExistence type="predicted"/>
<dbReference type="STRING" id="63057.A0A2P5EFK6"/>
<accession>A0A2P5EFK6</accession>
<keyword evidence="5" id="KW-0472">Membrane</keyword>
<dbReference type="Gene3D" id="2.60.120.430">
    <property type="entry name" value="Galactose-binding lectin"/>
    <property type="match status" value="1"/>
</dbReference>
<evidence type="ECO:0000256" key="5">
    <source>
        <dbReference type="ARBA" id="ARBA00023136"/>
    </source>
</evidence>
<dbReference type="PANTHER" id="PTHR45631">
    <property type="entry name" value="OS07G0107800 PROTEIN-RELATED"/>
    <property type="match status" value="1"/>
</dbReference>